<organism evidence="1">
    <name type="scientific">candidate division WOR-3 bacterium</name>
    <dbReference type="NCBI Taxonomy" id="2052148"/>
    <lineage>
        <taxon>Bacteria</taxon>
        <taxon>Bacteria division WOR-3</taxon>
    </lineage>
</organism>
<gene>
    <name evidence="1" type="ORF">ENV67_04450</name>
</gene>
<dbReference type="Gene3D" id="2.40.160.60">
    <property type="entry name" value="Outer membrane protein transport protein (OMPP1/FadL/TodX)"/>
    <property type="match status" value="1"/>
</dbReference>
<proteinExistence type="predicted"/>
<dbReference type="EMBL" id="DTHG01000055">
    <property type="protein sequence ID" value="HGW91774.1"/>
    <property type="molecule type" value="Genomic_DNA"/>
</dbReference>
<comment type="caution">
    <text evidence="1">The sequence shown here is derived from an EMBL/GenBank/DDBJ whole genome shotgun (WGS) entry which is preliminary data.</text>
</comment>
<evidence type="ECO:0008006" key="2">
    <source>
        <dbReference type="Google" id="ProtNLM"/>
    </source>
</evidence>
<dbReference type="AlphaFoldDB" id="A0A7C4UCF3"/>
<name>A0A7C4UCF3_UNCW3</name>
<evidence type="ECO:0000313" key="1">
    <source>
        <dbReference type="EMBL" id="HGW91774.1"/>
    </source>
</evidence>
<accession>A0A7C4UCF3</accession>
<sequence>MFLIFLSSFEYLLNPVSSFSISRGNAVSGIFNESFQLFVNPSGMGSDFEFSYQRYICSTDLISLSKGFRFQSGNIGAGIIFMNGGEMVRRDTTGESLGVFYDLSSATYFGIKRDFNKVSIGFSTFFPYEKVYEYSTYGAGLNLGVIYRINKNLSSGISVRNIGYILKPLINEKYWFKGEIRTGLSYTDENKYIGLDIMYPFSFSAGFNLKLLNNLSLNFGYNRKSDFNTGTGEDMLNGLIFGLNVKKGSFLINYNIIFSGIFGIRHSFGLKI</sequence>
<reference evidence="1" key="1">
    <citation type="journal article" date="2020" name="mSystems">
        <title>Genome- and Community-Level Interaction Insights into Carbon Utilization and Element Cycling Functions of Hydrothermarchaeota in Hydrothermal Sediment.</title>
        <authorList>
            <person name="Zhou Z."/>
            <person name="Liu Y."/>
            <person name="Xu W."/>
            <person name="Pan J."/>
            <person name="Luo Z.H."/>
            <person name="Li M."/>
        </authorList>
    </citation>
    <scope>NUCLEOTIDE SEQUENCE [LARGE SCALE GENOMIC DNA]</scope>
    <source>
        <strain evidence="1">SpSt-780</strain>
    </source>
</reference>
<protein>
    <recommendedName>
        <fullName evidence="2">PorV/PorQ family protein</fullName>
    </recommendedName>
</protein>